<gene>
    <name evidence="5" type="ORF">GNY06_08325</name>
</gene>
<dbReference type="EMBL" id="JAAABJ010000523">
    <property type="protein sequence ID" value="NAW51386.1"/>
    <property type="molecule type" value="Genomic_DNA"/>
</dbReference>
<reference evidence="5 6" key="1">
    <citation type="submission" date="2019-11" db="EMBL/GenBank/DDBJ databases">
        <title>Characterization of Elizabethkingia argenteiflava sp. nov., isolated from inner surface of Soybean Pods.</title>
        <authorList>
            <person name="Mo S."/>
        </authorList>
    </citation>
    <scope>NUCLEOTIDE SEQUENCE [LARGE SCALE GENOMIC DNA]</scope>
    <source>
        <strain evidence="5 6">YB22</strain>
    </source>
</reference>
<dbReference type="PANTHER" id="PTHR10434:SF9">
    <property type="entry name" value="PHOSPHOLIPID_GLYCEROL ACYLTRANSFERASE DOMAIN-CONTAINING PROTEIN"/>
    <property type="match status" value="1"/>
</dbReference>
<evidence type="ECO:0000256" key="3">
    <source>
        <dbReference type="ARBA" id="ARBA00023315"/>
    </source>
</evidence>
<dbReference type="InterPro" id="IPR002123">
    <property type="entry name" value="Plipid/glycerol_acylTrfase"/>
</dbReference>
<proteinExistence type="predicted"/>
<dbReference type="RefSeq" id="WP_166519667.1">
    <property type="nucleotide sequence ID" value="NZ_JAAABJ010000523.1"/>
</dbReference>
<comment type="caution">
    <text evidence="5">The sequence shown here is derived from an EMBL/GenBank/DDBJ whole genome shotgun (WGS) entry which is preliminary data.</text>
</comment>
<comment type="pathway">
    <text evidence="1">Lipid metabolism.</text>
</comment>
<dbReference type="Proteomes" id="UP000553459">
    <property type="component" value="Unassembled WGS sequence"/>
</dbReference>
<name>A0A845PX01_9FLAO</name>
<protein>
    <submittedName>
        <fullName evidence="5">Glycerol acyltransferase</fullName>
    </submittedName>
</protein>
<dbReference type="GO" id="GO:0006654">
    <property type="term" value="P:phosphatidic acid biosynthetic process"/>
    <property type="evidence" value="ECO:0007669"/>
    <property type="project" value="TreeGrafter"/>
</dbReference>
<keyword evidence="3 5" id="KW-0012">Acyltransferase</keyword>
<organism evidence="5 6">
    <name type="scientific">Elizabethkingia argenteiflava</name>
    <dbReference type="NCBI Taxonomy" id="2681556"/>
    <lineage>
        <taxon>Bacteria</taxon>
        <taxon>Pseudomonadati</taxon>
        <taxon>Bacteroidota</taxon>
        <taxon>Flavobacteriia</taxon>
        <taxon>Flavobacteriales</taxon>
        <taxon>Weeksellaceae</taxon>
        <taxon>Elizabethkingia</taxon>
    </lineage>
</organism>
<dbReference type="SUPFAM" id="SSF69593">
    <property type="entry name" value="Glycerol-3-phosphate (1)-acyltransferase"/>
    <property type="match status" value="1"/>
</dbReference>
<keyword evidence="2 5" id="KW-0808">Transferase</keyword>
<keyword evidence="6" id="KW-1185">Reference proteome</keyword>
<sequence length="188" mass="21825">MKKFIGSLFLKLSGWKVIVEGNPNNLDRCILVEAPHTSNWDYLLGVMTYWKLGRRFKIIIKDTHTKAFYGGIVKSIGAMGINRSEKNDLINIVAQEFDKDNFSLVITPEGTRSYARKWKLGFYHMALKAKIPIVLASGDYKYKQIKIGYTISYEDLVSRSFESVMDEIENYFKHTQAKYPEKYNPKIY</sequence>
<dbReference type="PANTHER" id="PTHR10434">
    <property type="entry name" value="1-ACYL-SN-GLYCEROL-3-PHOSPHATE ACYLTRANSFERASE"/>
    <property type="match status" value="1"/>
</dbReference>
<evidence type="ECO:0000259" key="4">
    <source>
        <dbReference type="SMART" id="SM00563"/>
    </source>
</evidence>
<dbReference type="AlphaFoldDB" id="A0A845PX01"/>
<evidence type="ECO:0000313" key="6">
    <source>
        <dbReference type="Proteomes" id="UP000553459"/>
    </source>
</evidence>
<dbReference type="GO" id="GO:0003841">
    <property type="term" value="F:1-acylglycerol-3-phosphate O-acyltransferase activity"/>
    <property type="evidence" value="ECO:0007669"/>
    <property type="project" value="TreeGrafter"/>
</dbReference>
<accession>A0A845PX01</accession>
<evidence type="ECO:0000256" key="2">
    <source>
        <dbReference type="ARBA" id="ARBA00022679"/>
    </source>
</evidence>
<evidence type="ECO:0000256" key="1">
    <source>
        <dbReference type="ARBA" id="ARBA00005189"/>
    </source>
</evidence>
<dbReference type="SMART" id="SM00563">
    <property type="entry name" value="PlsC"/>
    <property type="match status" value="1"/>
</dbReference>
<feature type="domain" description="Phospholipid/glycerol acyltransferase" evidence="4">
    <location>
        <begin position="30"/>
        <end position="141"/>
    </location>
</feature>
<evidence type="ECO:0000313" key="5">
    <source>
        <dbReference type="EMBL" id="NAW51386.1"/>
    </source>
</evidence>
<dbReference type="Pfam" id="PF01553">
    <property type="entry name" value="Acyltransferase"/>
    <property type="match status" value="1"/>
</dbReference>